<proteinExistence type="predicted"/>
<feature type="compositionally biased region" description="Low complexity" evidence="1">
    <location>
        <begin position="67"/>
        <end position="77"/>
    </location>
</feature>
<organism evidence="2">
    <name type="scientific">uncultured Rubrobacteraceae bacterium</name>
    <dbReference type="NCBI Taxonomy" id="349277"/>
    <lineage>
        <taxon>Bacteria</taxon>
        <taxon>Bacillati</taxon>
        <taxon>Actinomycetota</taxon>
        <taxon>Rubrobacteria</taxon>
        <taxon>Rubrobacterales</taxon>
        <taxon>Rubrobacteraceae</taxon>
        <taxon>environmental samples</taxon>
    </lineage>
</organism>
<reference evidence="2" key="1">
    <citation type="submission" date="2020-02" db="EMBL/GenBank/DDBJ databases">
        <authorList>
            <person name="Meier V. D."/>
        </authorList>
    </citation>
    <scope>NUCLEOTIDE SEQUENCE</scope>
    <source>
        <strain evidence="2">AVDCRST_MAG22</strain>
    </source>
</reference>
<accession>A0A6J4PQ70</accession>
<dbReference type="EMBL" id="CADCUV010000106">
    <property type="protein sequence ID" value="CAA9418883.1"/>
    <property type="molecule type" value="Genomic_DNA"/>
</dbReference>
<feature type="non-terminal residue" evidence="2">
    <location>
        <position position="1"/>
    </location>
</feature>
<feature type="compositionally biased region" description="Basic and acidic residues" evidence="1">
    <location>
        <begin position="91"/>
        <end position="101"/>
    </location>
</feature>
<protein>
    <submittedName>
        <fullName evidence="2">Uncharacterized protein</fullName>
    </submittedName>
</protein>
<feature type="region of interest" description="Disordered" evidence="1">
    <location>
        <begin position="1"/>
        <end position="36"/>
    </location>
</feature>
<gene>
    <name evidence="2" type="ORF">AVDCRST_MAG22-2418</name>
</gene>
<feature type="compositionally biased region" description="Basic residues" evidence="1">
    <location>
        <begin position="81"/>
        <end position="90"/>
    </location>
</feature>
<dbReference type="AlphaFoldDB" id="A0A6J4PQ70"/>
<evidence type="ECO:0000256" key="1">
    <source>
        <dbReference type="SAM" id="MobiDB-lite"/>
    </source>
</evidence>
<feature type="region of interest" description="Disordered" evidence="1">
    <location>
        <begin position="56"/>
        <end position="101"/>
    </location>
</feature>
<sequence>GLGSSGPGEQGALRPLRLARGLRDGRVRVGDAPPRPGQLRAVLRVLLGVGALRHRRAPGDGRVQDEPPAQAPGAGAPHYTPVHRRVAHRHPGLEHGPLRAL</sequence>
<evidence type="ECO:0000313" key="2">
    <source>
        <dbReference type="EMBL" id="CAA9418883.1"/>
    </source>
</evidence>
<feature type="non-terminal residue" evidence="2">
    <location>
        <position position="101"/>
    </location>
</feature>
<name>A0A6J4PQ70_9ACTN</name>